<dbReference type="Pfam" id="PF02272">
    <property type="entry name" value="DHHA1"/>
    <property type="match status" value="1"/>
</dbReference>
<evidence type="ECO:0000256" key="3">
    <source>
        <dbReference type="ARBA" id="ARBA00022722"/>
    </source>
</evidence>
<dbReference type="Gene3D" id="3.10.310.30">
    <property type="match status" value="1"/>
</dbReference>
<proteinExistence type="inferred from homology"/>
<dbReference type="Pfam" id="PF01368">
    <property type="entry name" value="DHH"/>
    <property type="match status" value="1"/>
</dbReference>
<dbReference type="SUPFAM" id="SSF64182">
    <property type="entry name" value="DHH phosphoesterases"/>
    <property type="match status" value="1"/>
</dbReference>
<dbReference type="AlphaFoldDB" id="A0A7W8FY93"/>
<evidence type="ECO:0000313" key="9">
    <source>
        <dbReference type="EMBL" id="MBB5184525.1"/>
    </source>
</evidence>
<evidence type="ECO:0000256" key="5">
    <source>
        <dbReference type="ARBA" id="ARBA00022839"/>
    </source>
</evidence>
<dbReference type="InterPro" id="IPR001667">
    <property type="entry name" value="DDH_dom"/>
</dbReference>
<evidence type="ECO:0000256" key="1">
    <source>
        <dbReference type="ARBA" id="ARBA00005915"/>
    </source>
</evidence>
<dbReference type="EMBL" id="JACHHD010000004">
    <property type="protein sequence ID" value="MBB5184525.1"/>
    <property type="molecule type" value="Genomic_DNA"/>
</dbReference>
<feature type="domain" description="RecJ OB" evidence="8">
    <location>
        <begin position="415"/>
        <end position="512"/>
    </location>
</feature>
<evidence type="ECO:0000259" key="8">
    <source>
        <dbReference type="Pfam" id="PF17768"/>
    </source>
</evidence>
<feature type="domain" description="DHHA1" evidence="7">
    <location>
        <begin position="310"/>
        <end position="400"/>
    </location>
</feature>
<dbReference type="PANTHER" id="PTHR30255">
    <property type="entry name" value="SINGLE-STRANDED-DNA-SPECIFIC EXONUCLEASE RECJ"/>
    <property type="match status" value="1"/>
</dbReference>
<dbReference type="GO" id="GO:0003676">
    <property type="term" value="F:nucleic acid binding"/>
    <property type="evidence" value="ECO:0007669"/>
    <property type="project" value="InterPro"/>
</dbReference>
<name>A0A7W8FY93_9FIRM</name>
<feature type="domain" description="DDH" evidence="6">
    <location>
        <begin position="56"/>
        <end position="181"/>
    </location>
</feature>
<reference evidence="9 10" key="1">
    <citation type="submission" date="2020-08" db="EMBL/GenBank/DDBJ databases">
        <title>Genomic Encyclopedia of Type Strains, Phase IV (KMG-IV): sequencing the most valuable type-strain genomes for metagenomic binning, comparative biology and taxonomic classification.</title>
        <authorList>
            <person name="Goeker M."/>
        </authorList>
    </citation>
    <scope>NUCLEOTIDE SEQUENCE [LARGE SCALE GENOMIC DNA]</scope>
    <source>
        <strain evidence="9 10">DSM 26963</strain>
    </source>
</reference>
<dbReference type="Proteomes" id="UP000521313">
    <property type="component" value="Unassembled WGS sequence"/>
</dbReference>
<protein>
    <recommendedName>
        <fullName evidence="2">Single-stranded-DNA-specific exonuclease RecJ</fullName>
    </recommendedName>
</protein>
<comment type="caution">
    <text evidence="9">The sequence shown here is derived from an EMBL/GenBank/DDBJ whole genome shotgun (WGS) entry which is preliminary data.</text>
</comment>
<sequence length="517" mass="58013">MENLSLFTKKILSFLESDSSKWDYWTTKQKLAPVSDASCMHNFVERINGAKKQHKKILVAGDYDCDGILATTIMVDGLTKMGIETGFYIPDRIKEGYGLHEETVSLAHQRGYQIIVTVDNGVKAQSALKLAKAYGMETIVTDHHCLDDSVDCDLLIHPDFLEPEFSTLCGAGVAYECIRMLAVDSDYHLILAAIASIGDVMQVTGQTRALIQNGLTLLNVSKEKHCSLLADDPILNEVSVGFQIVPKLNAIGRLSNLANVNNAVRYFLNQNDQKIRSFHMQITHLNDLRKKISNQMKETALSKCVSSQPVIMVQDPSFHEGIIGLVAGSLCSQFQKPVIVFAKNPEGYKASMRSPRGFNCMDFLHDFSDYDALGGHDQAAGFSLHLHDFNSFVDYVRNKINSYAWELETKSTLYVKPEELTVSTLEELDVLRPFGPGFEFPAIEVDATQIKSFYDFSNGKHRRYTLDSGLTCIYFNIPKTEKNKSVNAIRSFVGQPQMNYYRGTKRVNFVIDSILYK</sequence>
<evidence type="ECO:0000256" key="4">
    <source>
        <dbReference type="ARBA" id="ARBA00022801"/>
    </source>
</evidence>
<dbReference type="InterPro" id="IPR041122">
    <property type="entry name" value="RecJ_OB"/>
</dbReference>
<dbReference type="GO" id="GO:0004527">
    <property type="term" value="F:exonuclease activity"/>
    <property type="evidence" value="ECO:0007669"/>
    <property type="project" value="UniProtKB-KW"/>
</dbReference>
<evidence type="ECO:0000313" key="10">
    <source>
        <dbReference type="Proteomes" id="UP000521313"/>
    </source>
</evidence>
<dbReference type="Pfam" id="PF17768">
    <property type="entry name" value="RecJ_OB"/>
    <property type="match status" value="1"/>
</dbReference>
<dbReference type="InterPro" id="IPR038763">
    <property type="entry name" value="DHH_sf"/>
</dbReference>
<dbReference type="Gene3D" id="3.90.1640.30">
    <property type="match status" value="1"/>
</dbReference>
<dbReference type="PANTHER" id="PTHR30255:SF2">
    <property type="entry name" value="SINGLE-STRANDED-DNA-SPECIFIC EXONUCLEASE RECJ"/>
    <property type="match status" value="1"/>
</dbReference>
<keyword evidence="4 9" id="KW-0378">Hydrolase</keyword>
<dbReference type="RefSeq" id="WP_183374570.1">
    <property type="nucleotide sequence ID" value="NZ_JACHHD010000004.1"/>
</dbReference>
<comment type="similarity">
    <text evidence="1">Belongs to the RecJ family.</text>
</comment>
<keyword evidence="5 9" id="KW-0269">Exonuclease</keyword>
<evidence type="ECO:0000259" key="6">
    <source>
        <dbReference type="Pfam" id="PF01368"/>
    </source>
</evidence>
<dbReference type="InterPro" id="IPR003156">
    <property type="entry name" value="DHHA1_dom"/>
</dbReference>
<accession>A0A7W8FY93</accession>
<evidence type="ECO:0000256" key="2">
    <source>
        <dbReference type="ARBA" id="ARBA00019841"/>
    </source>
</evidence>
<dbReference type="InterPro" id="IPR051673">
    <property type="entry name" value="SSDNA_exonuclease_RecJ"/>
</dbReference>
<gene>
    <name evidence="9" type="ORF">HNQ43_000564</name>
</gene>
<evidence type="ECO:0000259" key="7">
    <source>
        <dbReference type="Pfam" id="PF02272"/>
    </source>
</evidence>
<organism evidence="9 10">
    <name type="scientific">Faecalicoccus acidiformans</name>
    <dbReference type="NCBI Taxonomy" id="915173"/>
    <lineage>
        <taxon>Bacteria</taxon>
        <taxon>Bacillati</taxon>
        <taxon>Bacillota</taxon>
        <taxon>Erysipelotrichia</taxon>
        <taxon>Erysipelotrichales</taxon>
        <taxon>Erysipelotrichaceae</taxon>
        <taxon>Faecalicoccus</taxon>
    </lineage>
</organism>
<keyword evidence="3" id="KW-0540">Nuclease</keyword>